<feature type="region of interest" description="Disordered" evidence="1">
    <location>
        <begin position="1"/>
        <end position="59"/>
    </location>
</feature>
<proteinExistence type="predicted"/>
<protein>
    <submittedName>
        <fullName evidence="2">Uncharacterized protein</fullName>
    </submittedName>
</protein>
<evidence type="ECO:0000313" key="2">
    <source>
        <dbReference type="EMBL" id="KAH3692202.1"/>
    </source>
</evidence>
<dbReference type="EMBL" id="JAIWYP010000024">
    <property type="protein sequence ID" value="KAH3692202.1"/>
    <property type="molecule type" value="Genomic_DNA"/>
</dbReference>
<sequence length="59" mass="6444">MPDTSRQWTTVPRGLTEVSDGEKRSHRRSPTGSGTPRVYDGAKRSPRQSPTGSDSLGRC</sequence>
<keyword evidence="3" id="KW-1185">Reference proteome</keyword>
<feature type="compositionally biased region" description="Polar residues" evidence="1">
    <location>
        <begin position="47"/>
        <end position="59"/>
    </location>
</feature>
<reference evidence="2" key="2">
    <citation type="submission" date="2020-11" db="EMBL/GenBank/DDBJ databases">
        <authorList>
            <person name="McCartney M.A."/>
            <person name="Auch B."/>
            <person name="Kono T."/>
            <person name="Mallez S."/>
            <person name="Becker A."/>
            <person name="Gohl D.M."/>
            <person name="Silverstein K.A.T."/>
            <person name="Koren S."/>
            <person name="Bechman K.B."/>
            <person name="Herman A."/>
            <person name="Abrahante J.E."/>
            <person name="Garbe J."/>
        </authorList>
    </citation>
    <scope>NUCLEOTIDE SEQUENCE</scope>
    <source>
        <strain evidence="2">Duluth1</strain>
        <tissue evidence="2">Whole animal</tissue>
    </source>
</reference>
<dbReference type="Proteomes" id="UP000828390">
    <property type="component" value="Unassembled WGS sequence"/>
</dbReference>
<dbReference type="AlphaFoldDB" id="A0A9D3Y1H7"/>
<organism evidence="2 3">
    <name type="scientific">Dreissena polymorpha</name>
    <name type="common">Zebra mussel</name>
    <name type="synonym">Mytilus polymorpha</name>
    <dbReference type="NCBI Taxonomy" id="45954"/>
    <lineage>
        <taxon>Eukaryota</taxon>
        <taxon>Metazoa</taxon>
        <taxon>Spiralia</taxon>
        <taxon>Lophotrochozoa</taxon>
        <taxon>Mollusca</taxon>
        <taxon>Bivalvia</taxon>
        <taxon>Autobranchia</taxon>
        <taxon>Heteroconchia</taxon>
        <taxon>Euheterodonta</taxon>
        <taxon>Imparidentia</taxon>
        <taxon>Neoheterodontei</taxon>
        <taxon>Myida</taxon>
        <taxon>Dreissenoidea</taxon>
        <taxon>Dreissenidae</taxon>
        <taxon>Dreissena</taxon>
    </lineage>
</organism>
<feature type="compositionally biased region" description="Polar residues" evidence="1">
    <location>
        <begin position="1"/>
        <end position="10"/>
    </location>
</feature>
<name>A0A9D3Y1H7_DREPO</name>
<reference evidence="2" key="1">
    <citation type="journal article" date="2019" name="bioRxiv">
        <title>The Genome of the Zebra Mussel, Dreissena polymorpha: A Resource for Invasive Species Research.</title>
        <authorList>
            <person name="McCartney M.A."/>
            <person name="Auch B."/>
            <person name="Kono T."/>
            <person name="Mallez S."/>
            <person name="Zhang Y."/>
            <person name="Obille A."/>
            <person name="Becker A."/>
            <person name="Abrahante J.E."/>
            <person name="Garbe J."/>
            <person name="Badalamenti J.P."/>
            <person name="Herman A."/>
            <person name="Mangelson H."/>
            <person name="Liachko I."/>
            <person name="Sullivan S."/>
            <person name="Sone E.D."/>
            <person name="Koren S."/>
            <person name="Silverstein K.A.T."/>
            <person name="Beckman K.B."/>
            <person name="Gohl D.M."/>
        </authorList>
    </citation>
    <scope>NUCLEOTIDE SEQUENCE</scope>
    <source>
        <strain evidence="2">Duluth1</strain>
        <tissue evidence="2">Whole animal</tissue>
    </source>
</reference>
<comment type="caution">
    <text evidence="2">The sequence shown here is derived from an EMBL/GenBank/DDBJ whole genome shotgun (WGS) entry which is preliminary data.</text>
</comment>
<evidence type="ECO:0000313" key="3">
    <source>
        <dbReference type="Proteomes" id="UP000828390"/>
    </source>
</evidence>
<gene>
    <name evidence="2" type="ORF">DPMN_191558</name>
</gene>
<accession>A0A9D3Y1H7</accession>
<evidence type="ECO:0000256" key="1">
    <source>
        <dbReference type="SAM" id="MobiDB-lite"/>
    </source>
</evidence>